<gene>
    <name evidence="1" type="ORF">FCALED_LOCUS11704</name>
</gene>
<sequence length="89" mass="10088">SFRVITQFTCPLMKNAQPKLSEGEVDNNDLNNLTLSSEKQILENFSNTTNIFINENVIANGNSKKHDAFFSTFYIIIVGQNALFHCKVF</sequence>
<accession>A0A9N9E8G0</accession>
<keyword evidence="2" id="KW-1185">Reference proteome</keyword>
<dbReference type="AlphaFoldDB" id="A0A9N9E8G0"/>
<protein>
    <submittedName>
        <fullName evidence="1">3656_t:CDS:1</fullName>
    </submittedName>
</protein>
<comment type="caution">
    <text evidence="1">The sequence shown here is derived from an EMBL/GenBank/DDBJ whole genome shotgun (WGS) entry which is preliminary data.</text>
</comment>
<evidence type="ECO:0000313" key="1">
    <source>
        <dbReference type="EMBL" id="CAG8664462.1"/>
    </source>
</evidence>
<proteinExistence type="predicted"/>
<feature type="non-terminal residue" evidence="1">
    <location>
        <position position="89"/>
    </location>
</feature>
<evidence type="ECO:0000313" key="2">
    <source>
        <dbReference type="Proteomes" id="UP000789570"/>
    </source>
</evidence>
<dbReference type="EMBL" id="CAJVPQ010005131">
    <property type="protein sequence ID" value="CAG8664462.1"/>
    <property type="molecule type" value="Genomic_DNA"/>
</dbReference>
<dbReference type="Proteomes" id="UP000789570">
    <property type="component" value="Unassembled WGS sequence"/>
</dbReference>
<name>A0A9N9E8G0_9GLOM</name>
<reference evidence="1" key="1">
    <citation type="submission" date="2021-06" db="EMBL/GenBank/DDBJ databases">
        <authorList>
            <person name="Kallberg Y."/>
            <person name="Tangrot J."/>
            <person name="Rosling A."/>
        </authorList>
    </citation>
    <scope>NUCLEOTIDE SEQUENCE</scope>
    <source>
        <strain evidence="1">UK204</strain>
    </source>
</reference>
<organism evidence="1 2">
    <name type="scientific">Funneliformis caledonium</name>
    <dbReference type="NCBI Taxonomy" id="1117310"/>
    <lineage>
        <taxon>Eukaryota</taxon>
        <taxon>Fungi</taxon>
        <taxon>Fungi incertae sedis</taxon>
        <taxon>Mucoromycota</taxon>
        <taxon>Glomeromycotina</taxon>
        <taxon>Glomeromycetes</taxon>
        <taxon>Glomerales</taxon>
        <taxon>Glomeraceae</taxon>
        <taxon>Funneliformis</taxon>
    </lineage>
</organism>